<dbReference type="AlphaFoldDB" id="A0A1N7MEE7"/>
<protein>
    <submittedName>
        <fullName evidence="4">Por secretion system C-terminal sorting domain-containing protein</fullName>
    </submittedName>
</protein>
<feature type="domain" description="Secretion system C-terminal sorting" evidence="3">
    <location>
        <begin position="476"/>
        <end position="531"/>
    </location>
</feature>
<reference evidence="5" key="1">
    <citation type="submission" date="2017-01" db="EMBL/GenBank/DDBJ databases">
        <authorList>
            <person name="Varghese N."/>
            <person name="Submissions S."/>
        </authorList>
    </citation>
    <scope>NUCLEOTIDE SEQUENCE [LARGE SCALE GENOMIC DNA]</scope>
    <source>
        <strain evidence="5">DSM 18017</strain>
    </source>
</reference>
<feature type="chain" id="PRO_5009943462" evidence="2">
    <location>
        <begin position="20"/>
        <end position="541"/>
    </location>
</feature>
<evidence type="ECO:0000313" key="5">
    <source>
        <dbReference type="Proteomes" id="UP000186744"/>
    </source>
</evidence>
<evidence type="ECO:0000256" key="1">
    <source>
        <dbReference type="ARBA" id="ARBA00022729"/>
    </source>
</evidence>
<evidence type="ECO:0000256" key="2">
    <source>
        <dbReference type="SAM" id="SignalP"/>
    </source>
</evidence>
<organism evidence="4 5">
    <name type="scientific">Chryseobacterium ureilyticum</name>
    <dbReference type="NCBI Taxonomy" id="373668"/>
    <lineage>
        <taxon>Bacteria</taxon>
        <taxon>Pseudomonadati</taxon>
        <taxon>Bacteroidota</taxon>
        <taxon>Flavobacteriia</taxon>
        <taxon>Flavobacteriales</taxon>
        <taxon>Weeksellaceae</taxon>
        <taxon>Chryseobacterium group</taxon>
        <taxon>Chryseobacterium</taxon>
    </lineage>
</organism>
<keyword evidence="5" id="KW-1185">Reference proteome</keyword>
<dbReference type="EMBL" id="FTOL01000002">
    <property type="protein sequence ID" value="SIS84464.1"/>
    <property type="molecule type" value="Genomic_DNA"/>
</dbReference>
<proteinExistence type="predicted"/>
<dbReference type="Proteomes" id="UP000186744">
    <property type="component" value="Unassembled WGS sequence"/>
</dbReference>
<keyword evidence="1 2" id="KW-0732">Signal</keyword>
<accession>A0A1N7MEE7</accession>
<feature type="signal peptide" evidence="2">
    <location>
        <begin position="1"/>
        <end position="19"/>
    </location>
</feature>
<name>A0A1N7MEE7_9FLAO</name>
<dbReference type="STRING" id="373668.SAMN05421786_102513"/>
<dbReference type="RefSeq" id="WP_076551591.1">
    <property type="nucleotide sequence ID" value="NZ_FTOL01000002.1"/>
</dbReference>
<sequence length="541" mass="59402">MKKLLTLLIGLSIGFTGKAQWNAALDQNLLVTSPNGSSFAATTSDGKTYIGYWKSVPAPVNFELWVQLLDKNGNKQFGPTGIKVSDQIPMGTYTVVEKTAVDASNNLYIGVTGTGAGTPGYVFKITPQGTSAWPNGISLGEAYLPTILPLSGGDIAVAYFPPSQKYTKIQRYNPSGQPVWASPTQIISDDNTKNTVPADLFELTNEECEIIFHKQISFGTTSYLFAQKINLKDGVKMWYSAKQIAPKTTAYNAKYTGAVDGNVVYYGYSTGENLRFDGYLQRVNADGSLPWGLAGVDFDTNQTYFEKDMKIAFQPGTKYIWSIANYSSSSQGENGEFVQKFDKVTGARLLTDHGKQVFPVNAISMYHYSDLQLVGGNPYFMVQKKEGTALNVSLNAVLLNDNGGFAWAQQYLPVATFQASKAYTTVLKPVNGQSVVVFQEKKVTDNTLGVYAQNLIFPEGTMGTQDILDKRSTIVLYPNPAVDLIHINGVEDQSFKIYDILGQIVKSGSMKRGDIEVRDLMKGTYILKIKNIPEGMKFIKK</sequence>
<evidence type="ECO:0000313" key="4">
    <source>
        <dbReference type="EMBL" id="SIS84464.1"/>
    </source>
</evidence>
<dbReference type="InterPro" id="IPR026444">
    <property type="entry name" value="Secre_tail"/>
</dbReference>
<dbReference type="Pfam" id="PF18962">
    <property type="entry name" value="Por_Secre_tail"/>
    <property type="match status" value="1"/>
</dbReference>
<gene>
    <name evidence="4" type="ORF">SAMN05421786_102513</name>
</gene>
<evidence type="ECO:0000259" key="3">
    <source>
        <dbReference type="Pfam" id="PF18962"/>
    </source>
</evidence>
<dbReference type="OrthoDB" id="1267911at2"/>
<dbReference type="NCBIfam" id="TIGR04183">
    <property type="entry name" value="Por_Secre_tail"/>
    <property type="match status" value="1"/>
</dbReference>